<sequence>MLLTKSPFSNADVTDGILSSLPDFNTLHSAILTSKSIYTVFHDRPHSTIRAVAFNQIGPALPQALRLVRCERANLWLRPVDELLGEDELLKHPVITSEEVRMLVEKVKVADALEDLFSCRYKDKRFPNSQLTAVESARFHSAMYRLWLFTSIYGCQGRDDDDEIDVEAMRLIETKYFASLTTTQLREVERVVTFLIRLSNSSEHTYESHYDIDNFSPQFSLFNGPHAVLKAHLGDTSWVNSDDIENFDSMGIPDDWLTAVISAVLLDRNQREQAEKILLDEVIGEDDRCISVGPEKYADCTSYFVRDLINLLDWYFTSEIFEPLGMIPRLKSRLQLNVFENGEFRTACKSMTYPALLDEVFEYKTDSYSQWDKNDWLCKSCLEKFVTDHLHLWYGAKWQQQTQTIRDDCWYGYNCRTQTHNMVHAKKLNHWCEPTKGDA</sequence>
<accession>A0ACB8AA07</accession>
<name>A0ACB8AA07_9AGAM</name>
<dbReference type="EMBL" id="MU267726">
    <property type="protein sequence ID" value="KAH7910115.1"/>
    <property type="molecule type" value="Genomic_DNA"/>
</dbReference>
<evidence type="ECO:0000313" key="1">
    <source>
        <dbReference type="EMBL" id="KAH7910115.1"/>
    </source>
</evidence>
<dbReference type="Proteomes" id="UP000790377">
    <property type="component" value="Unassembled WGS sequence"/>
</dbReference>
<gene>
    <name evidence="1" type="ORF">BJ138DRAFT_1009494</name>
</gene>
<comment type="caution">
    <text evidence="1">The sequence shown here is derived from an EMBL/GenBank/DDBJ whole genome shotgun (WGS) entry which is preliminary data.</text>
</comment>
<keyword evidence="2" id="KW-1185">Reference proteome</keyword>
<protein>
    <submittedName>
        <fullName evidence="1">Uncharacterized protein</fullName>
    </submittedName>
</protein>
<reference evidence="1" key="1">
    <citation type="journal article" date="2021" name="New Phytol.">
        <title>Evolutionary innovations through gain and loss of genes in the ectomycorrhizal Boletales.</title>
        <authorList>
            <person name="Wu G."/>
            <person name="Miyauchi S."/>
            <person name="Morin E."/>
            <person name="Kuo A."/>
            <person name="Drula E."/>
            <person name="Varga T."/>
            <person name="Kohler A."/>
            <person name="Feng B."/>
            <person name="Cao Y."/>
            <person name="Lipzen A."/>
            <person name="Daum C."/>
            <person name="Hundley H."/>
            <person name="Pangilinan J."/>
            <person name="Johnson J."/>
            <person name="Barry K."/>
            <person name="LaButti K."/>
            <person name="Ng V."/>
            <person name="Ahrendt S."/>
            <person name="Min B."/>
            <person name="Choi I.G."/>
            <person name="Park H."/>
            <person name="Plett J.M."/>
            <person name="Magnuson J."/>
            <person name="Spatafora J.W."/>
            <person name="Nagy L.G."/>
            <person name="Henrissat B."/>
            <person name="Grigoriev I.V."/>
            <person name="Yang Z.L."/>
            <person name="Xu J."/>
            <person name="Martin F.M."/>
        </authorList>
    </citation>
    <scope>NUCLEOTIDE SEQUENCE</scope>
    <source>
        <strain evidence="1">ATCC 28755</strain>
    </source>
</reference>
<organism evidence="1 2">
    <name type="scientific">Hygrophoropsis aurantiaca</name>
    <dbReference type="NCBI Taxonomy" id="72124"/>
    <lineage>
        <taxon>Eukaryota</taxon>
        <taxon>Fungi</taxon>
        <taxon>Dikarya</taxon>
        <taxon>Basidiomycota</taxon>
        <taxon>Agaricomycotina</taxon>
        <taxon>Agaricomycetes</taxon>
        <taxon>Agaricomycetidae</taxon>
        <taxon>Boletales</taxon>
        <taxon>Coniophorineae</taxon>
        <taxon>Hygrophoropsidaceae</taxon>
        <taxon>Hygrophoropsis</taxon>
    </lineage>
</organism>
<evidence type="ECO:0000313" key="2">
    <source>
        <dbReference type="Proteomes" id="UP000790377"/>
    </source>
</evidence>
<proteinExistence type="predicted"/>